<feature type="active site" description="Nucleophile" evidence="17">
    <location>
        <position position="1253"/>
    </location>
</feature>
<feature type="region of interest" description="Disordered" evidence="19">
    <location>
        <begin position="1780"/>
        <end position="1810"/>
    </location>
</feature>
<evidence type="ECO:0000256" key="5">
    <source>
        <dbReference type="ARBA" id="ARBA00022692"/>
    </source>
</evidence>
<dbReference type="GO" id="GO:0046486">
    <property type="term" value="P:glycerolipid metabolic process"/>
    <property type="evidence" value="ECO:0007669"/>
    <property type="project" value="UniProtKB-ARBA"/>
</dbReference>
<dbReference type="InterPro" id="IPR050301">
    <property type="entry name" value="NTE"/>
</dbReference>
<dbReference type="PROSITE" id="PS50048">
    <property type="entry name" value="ZN2_CY6_FUNGAL_2"/>
    <property type="match status" value="1"/>
</dbReference>
<dbReference type="InterPro" id="IPR000595">
    <property type="entry name" value="cNMP-bd_dom"/>
</dbReference>
<dbReference type="PANTHER" id="PTHR14226:SF29">
    <property type="entry name" value="NEUROPATHY TARGET ESTERASE SWS"/>
    <property type="match status" value="1"/>
</dbReference>
<feature type="compositionally biased region" description="Polar residues" evidence="19">
    <location>
        <begin position="293"/>
        <end position="322"/>
    </location>
</feature>
<dbReference type="CDD" id="cd00067">
    <property type="entry name" value="GAL4"/>
    <property type="match status" value="1"/>
</dbReference>
<feature type="compositionally biased region" description="Polar residues" evidence="19">
    <location>
        <begin position="1716"/>
        <end position="1725"/>
    </location>
</feature>
<evidence type="ECO:0000256" key="11">
    <source>
        <dbReference type="ARBA" id="ARBA00022989"/>
    </source>
</evidence>
<comment type="similarity">
    <text evidence="2 18">Belongs to the NTE family.</text>
</comment>
<name>A0A139GVF3_9PEZI</name>
<keyword evidence="10 17" id="KW-0442">Lipid degradation</keyword>
<evidence type="ECO:0000256" key="13">
    <source>
        <dbReference type="ARBA" id="ARBA00023136"/>
    </source>
</evidence>
<feature type="domain" description="Cyclic nucleotide-binding" evidence="20">
    <location>
        <begin position="839"/>
        <end position="941"/>
    </location>
</feature>
<evidence type="ECO:0000256" key="14">
    <source>
        <dbReference type="ARBA" id="ARBA00023242"/>
    </source>
</evidence>
<keyword evidence="11 18" id="KW-1133">Transmembrane helix</keyword>
<feature type="region of interest" description="Disordered" evidence="19">
    <location>
        <begin position="747"/>
        <end position="773"/>
    </location>
</feature>
<dbReference type="Gene3D" id="2.60.120.10">
    <property type="entry name" value="Jelly Rolls"/>
    <property type="match status" value="3"/>
</dbReference>
<feature type="compositionally biased region" description="Low complexity" evidence="19">
    <location>
        <begin position="1558"/>
        <end position="1570"/>
    </location>
</feature>
<dbReference type="InterPro" id="IPR018490">
    <property type="entry name" value="cNMP-bd_dom_sf"/>
</dbReference>
<dbReference type="InterPro" id="IPR056556">
    <property type="entry name" value="NTE1_P-loop_dom"/>
</dbReference>
<dbReference type="Pfam" id="PF00027">
    <property type="entry name" value="cNMP_binding"/>
    <property type="match status" value="1"/>
</dbReference>
<evidence type="ECO:0000256" key="7">
    <source>
        <dbReference type="ARBA" id="ARBA00022737"/>
    </source>
</evidence>
<dbReference type="Pfam" id="PF01734">
    <property type="entry name" value="Patatin"/>
    <property type="match status" value="1"/>
</dbReference>
<dbReference type="OrthoDB" id="421051at2759"/>
<comment type="subcellular location">
    <subcellularLocation>
        <location evidence="1">Endoplasmic reticulum membrane</location>
        <topology evidence="1">Multi-pass membrane protein</topology>
    </subcellularLocation>
</comment>
<keyword evidence="24" id="KW-1185">Reference proteome</keyword>
<dbReference type="GO" id="GO:0003677">
    <property type="term" value="F:DNA binding"/>
    <property type="evidence" value="ECO:0007669"/>
    <property type="project" value="InterPro"/>
</dbReference>
<dbReference type="FunFam" id="2.60.120.10:FF:000062">
    <property type="entry name" value="Lysophospholipase NTE1"/>
    <property type="match status" value="1"/>
</dbReference>
<feature type="region of interest" description="Disordered" evidence="19">
    <location>
        <begin position="1658"/>
        <end position="1748"/>
    </location>
</feature>
<dbReference type="PROSITE" id="PS50042">
    <property type="entry name" value="CNMP_BINDING_3"/>
    <property type="match status" value="2"/>
</dbReference>
<accession>A0A139GVF3</accession>
<feature type="compositionally biased region" description="Polar residues" evidence="19">
    <location>
        <begin position="1668"/>
        <end position="1680"/>
    </location>
</feature>
<dbReference type="Pfam" id="PF24179">
    <property type="entry name" value="NTE_Ploop"/>
    <property type="match status" value="1"/>
</dbReference>
<evidence type="ECO:0000256" key="3">
    <source>
        <dbReference type="ARBA" id="ARBA00013274"/>
    </source>
</evidence>
<feature type="short sequence motif" description="GXGXXG" evidence="17">
    <location>
        <begin position="1224"/>
        <end position="1229"/>
    </location>
</feature>
<dbReference type="STRING" id="321146.A0A139GVF3"/>
<dbReference type="PANTHER" id="PTHR14226">
    <property type="entry name" value="NEUROPATHY TARGET ESTERASE/SWISS CHEESE D.MELANOGASTER"/>
    <property type="match status" value="1"/>
</dbReference>
<dbReference type="GO" id="GO:0008270">
    <property type="term" value="F:zinc ion binding"/>
    <property type="evidence" value="ECO:0007669"/>
    <property type="project" value="InterPro"/>
</dbReference>
<dbReference type="FunFam" id="3.40.1090.10:FF:000007">
    <property type="entry name" value="Lysophospholipase NTE1"/>
    <property type="match status" value="1"/>
</dbReference>
<dbReference type="GO" id="GO:0016042">
    <property type="term" value="P:lipid catabolic process"/>
    <property type="evidence" value="ECO:0007669"/>
    <property type="project" value="UniProtKB-UniRule"/>
</dbReference>
<dbReference type="InterPro" id="IPR002641">
    <property type="entry name" value="PNPLA_dom"/>
</dbReference>
<comment type="function">
    <text evidence="15">Intracellular phospholipase B that catalyzes the double deacylation of phosphatidylcholine (PC) to glycerophosphocholine (GroPCho). Plays an important role in membrane lipid homeostasis. Responsible for the rapid PC turnover in response to inositol, elevated temperatures, or when choline is present in the growth medium.</text>
</comment>
<keyword evidence="9 18" id="KW-0256">Endoplasmic reticulum</keyword>
<gene>
    <name evidence="23" type="ORF">AC578_7671</name>
</gene>
<dbReference type="Gene3D" id="3.40.1090.10">
    <property type="entry name" value="Cytosolic phospholipase A2 catalytic domain"/>
    <property type="match status" value="2"/>
</dbReference>
<keyword evidence="5 18" id="KW-0812">Transmembrane</keyword>
<feature type="compositionally biased region" description="Polar residues" evidence="19">
    <location>
        <begin position="546"/>
        <end position="570"/>
    </location>
</feature>
<keyword evidence="12 17" id="KW-0443">Lipid metabolism</keyword>
<dbReference type="Gene3D" id="4.10.240.10">
    <property type="entry name" value="Zn(2)-C6 fungal-type DNA-binding domain"/>
    <property type="match status" value="1"/>
</dbReference>
<evidence type="ECO:0000256" key="17">
    <source>
        <dbReference type="PROSITE-ProRule" id="PRU01161"/>
    </source>
</evidence>
<keyword evidence="14" id="KW-0539">Nucleus</keyword>
<dbReference type="Proteomes" id="UP000070133">
    <property type="component" value="Unassembled WGS sequence"/>
</dbReference>
<dbReference type="GO" id="GO:0005789">
    <property type="term" value="C:endoplasmic reticulum membrane"/>
    <property type="evidence" value="ECO:0007669"/>
    <property type="project" value="UniProtKB-SubCell"/>
</dbReference>
<feature type="transmembrane region" description="Helical" evidence="18">
    <location>
        <begin position="84"/>
        <end position="102"/>
    </location>
</feature>
<feature type="active site" description="Proton acceptor" evidence="17">
    <location>
        <position position="1371"/>
    </location>
</feature>
<feature type="compositionally biased region" description="Basic and acidic residues" evidence="19">
    <location>
        <begin position="751"/>
        <end position="760"/>
    </location>
</feature>
<evidence type="ECO:0000256" key="15">
    <source>
        <dbReference type="ARBA" id="ARBA00024965"/>
    </source>
</evidence>
<feature type="region of interest" description="Disordered" evidence="19">
    <location>
        <begin position="289"/>
        <end position="374"/>
    </location>
</feature>
<dbReference type="CDD" id="cd00038">
    <property type="entry name" value="CAP_ED"/>
    <property type="match status" value="2"/>
</dbReference>
<evidence type="ECO:0000256" key="19">
    <source>
        <dbReference type="SAM" id="MobiDB-lite"/>
    </source>
</evidence>
<dbReference type="FunFam" id="3.40.1090.10:FF:000013">
    <property type="entry name" value="Lysophospholipase NTE1"/>
    <property type="match status" value="1"/>
</dbReference>
<dbReference type="GO" id="GO:0000981">
    <property type="term" value="F:DNA-binding transcription factor activity, RNA polymerase II-specific"/>
    <property type="evidence" value="ECO:0007669"/>
    <property type="project" value="InterPro"/>
</dbReference>
<keyword evidence="13 18" id="KW-0472">Membrane</keyword>
<keyword evidence="7" id="KW-0677">Repeat</keyword>
<evidence type="ECO:0000259" key="22">
    <source>
        <dbReference type="PROSITE" id="PS51635"/>
    </source>
</evidence>
<evidence type="ECO:0000256" key="2">
    <source>
        <dbReference type="ARBA" id="ARBA00006636"/>
    </source>
</evidence>
<feature type="transmembrane region" description="Helical" evidence="18">
    <location>
        <begin position="43"/>
        <end position="64"/>
    </location>
</feature>
<dbReference type="InterPro" id="IPR014710">
    <property type="entry name" value="RmlC-like_jellyroll"/>
</dbReference>
<evidence type="ECO:0000259" key="21">
    <source>
        <dbReference type="PROSITE" id="PS50048"/>
    </source>
</evidence>
<dbReference type="InterPro" id="IPR001138">
    <property type="entry name" value="Zn2Cys6_DnaBD"/>
</dbReference>
<sequence>MAGNGNAAPSASLSLSSASNITSHTPADAPAAARSALSMLGGLFLGIFTIVPSFLYWTITFVSITLPTWLFTFLSTSLTFTMNMTTLLLLLLVIGSTLSWFVRYRFLNMYSRLPPEPQRKEPQIEIFPESQETDSKPGLANYFDEFLSAIKVFGYLERPVFHELTRTMQTRKLIAGETLLLEEEKGFCLVVDGLVQIFVKSNRGHDMDSPSDFAVADDDHVEDRAGSHGSYQLLTEVKNGAPMSSLFSILALFTENVKLRFDEEDEHLTSSGSSGNLKQQLRMAPHLEDGVTASGTDSPIQWTGPGSSRPVSRQRAHSSAQMQGVYASRDPPPLTLDGSGTDDSQQQQHSRRPSFIMGNSTRQQRKLKQQASAHPDIVARATVDTTIAIIPASAFHRITRIYPKATAHIVQVILTRLQRVTLATANSYLGLTSEVLRTERLMDRYTSYDLPDFLRGEALERLKDKFRKDQERIGVEEGMKGIALHNPRIAQRKRTSSSLQRDAAVRARMSMRNGGLHSGTVDNGDRSGMSAGDLLTNIHAARSPNGRRSQQGSFSQPYVAPKNSNGNLYSPESLKKDLFSPAMNPRAMMHRQESIDEDLMFRESIMECMAKAIGLTNSRDATRRTESVAQSPRLVSYDSKRQSAVFNNAFGFMDPYDGSLDDGDSVASASAFSVGGSANIMEDLKNEVEIVYFPKDSVLVEEGERNPGIYYVIDGFLDVSASVEEQEAHNNVLGTVAKPAGLGIPDLAASPERRRSDNKRASSVGLSEHHRRKKSGYARKSLFLIKPGGLAGYLGTISSYRSLITITAKTDVYVGFLPRMAIERIVERHPVVLLTMAKRMTSLLPRLILHIDFALEWVQVNAGQAIYHQKEESDAIYIVLNGRLRAIQESDDGDMKVIGEYGQGDSVGELEVLTESSRPGSLHAIRDTELAKFPKTLFNSLAQEHPGITIKVSKIIASRMRALIENPMNEAEHYNTLAMERPKVASTTNLRTVAVIPCTAGVPVVEFGNKLHDALRQIGTPNGVSVLTQTSILNHLGRHAFSRMGKLKLSQYLADLEEKYGIVIYVADTSVKSPWTQTCISQADCIYLVGLAEGSPAIGEYERFLLTTKTTARKELILLHSERYCPSGTTRAWLRNRPWINGGHHHVQMAFRTAPEPVHPHPAGKRFGNAIKQRVQVLQAELHKYTSRRVRQTPLFSAETPFKGDFHRLARRLCGKTVGLVLGGGGARGLAHVGIIRALEEAGLPIDIIGGTSIGALVGGVYAQDADVVPMYGRVKKFAGRMGSMWRFALDVTYPSASYTTGHEFNRGIFKIFGDSQIEDFWLTYYCNSTNISKSRPEIHTSGYVWRYVRASMSLAGLLPPMCDDGYMLLDGGYTDNLTVSHMKALGADQIFAVDVGALDDDTPQAYGDSLSGFWASINRWNPFSSHPNPPTLSEIQARLAYVSSVDNLERAKNIPGCRYMRPPIETYGTLDFGKFDEIYQVGYEYGKKFLADLDLPGNEETEEKRNLRRTMAPRRAILGGAIGLRLWRGFWVSVRSELRDPDECDRDSYSVRNGEQSSTTTTTMMMTCSNDDDMMDESGQQHQQPDAVDGSPPTKRQRVSEACGPCRSRKTRCDGRQPICVACKSHCPIDARKRRPLTTEGETRGVATTCNYDYVRRQRSSRRLSQTAPNNNKPTTRPESTFRAADPERSAAQALSDLGVGRPRQSIDPDRRPSSVAQASTSPINGFRASSGAASTGRTPSDWPTAKADGLATIASGNDRSMYGPSSTVAFLRHVMPHQGTATPPDSGALDARSMNSEPRPRSAAPMPERVLPRTDGLAVLPRRRQADNFLLCYWEFIHPLFPVLHKPTFTRKYEALWIDSDMVQREHDTEADEAAFMSTLNLVFAIGCKFSSLVEHAQKQSVAEEFFQKSRQAYPFDVLDSNSISVVQMLVLTGVYLQSTQHASRCWNSLGLAIRMAQCLGLHVDHNGRHSMSQVEQQMRRRIWHTCVSLDRLLAMTFGRPSMLGATTDVPIPEAIDDEYLADRGTGTQPANAPSRLGLFVSSCRLFELLEEVLERFYRDGPSQKQANGTETPADIVGPVLDLNRRLDVFEQSVPGYLRVFDQGSINGRNEDHVQLQQQVLYCRFLYVRLLSLRPLLLLATKREQRTSSKHTLDDEVTRSCCNRCVLTARRLIDTLYDNIGTLYRASGWHSVYFTFSSAMVLLASWQSDDDHTPGPEMDERETSWVRCLAILDHYVEQIHSADHAVKILKTIKAQIWNVSRANAMQASSEPQKFESNMRLPAEVNAGIPTAEMYPQLPLDNPDLFSTDNIAEAWYGQQLVNLDWLEIPNLRDFAGSEAATNTLH</sequence>
<dbReference type="EMBL" id="LFZN01000319">
    <property type="protein sequence ID" value="KXS94162.1"/>
    <property type="molecule type" value="Genomic_DNA"/>
</dbReference>
<reference evidence="23 24" key="1">
    <citation type="submission" date="2015-07" db="EMBL/GenBank/DDBJ databases">
        <title>Comparative genomics of the Sigatoka disease complex on banana suggests a link between parallel evolutionary changes in Pseudocercospora fijiensis and Pseudocercospora eumusae and increased virulence on the banana host.</title>
        <authorList>
            <person name="Chang T.-C."/>
            <person name="Salvucci A."/>
            <person name="Crous P.W."/>
            <person name="Stergiopoulos I."/>
        </authorList>
    </citation>
    <scope>NUCLEOTIDE SEQUENCE [LARGE SCALE GENOMIC DNA]</scope>
    <source>
        <strain evidence="23 24">CBS 114824</strain>
    </source>
</reference>
<dbReference type="SUPFAM" id="SSF57701">
    <property type="entry name" value="Zn2/Cys6 DNA-binding domain"/>
    <property type="match status" value="1"/>
</dbReference>
<dbReference type="SUPFAM" id="SSF51206">
    <property type="entry name" value="cAMP-binding domain-like"/>
    <property type="match status" value="3"/>
</dbReference>
<feature type="short sequence motif" description="DGA/G" evidence="17">
    <location>
        <begin position="1371"/>
        <end position="1373"/>
    </location>
</feature>
<organism evidence="23 24">
    <name type="scientific">Pseudocercospora eumusae</name>
    <dbReference type="NCBI Taxonomy" id="321146"/>
    <lineage>
        <taxon>Eukaryota</taxon>
        <taxon>Fungi</taxon>
        <taxon>Dikarya</taxon>
        <taxon>Ascomycota</taxon>
        <taxon>Pezizomycotina</taxon>
        <taxon>Dothideomycetes</taxon>
        <taxon>Dothideomycetidae</taxon>
        <taxon>Mycosphaerellales</taxon>
        <taxon>Mycosphaerellaceae</taxon>
        <taxon>Pseudocercospora</taxon>
    </lineage>
</organism>
<evidence type="ECO:0000256" key="12">
    <source>
        <dbReference type="ARBA" id="ARBA00023098"/>
    </source>
</evidence>
<dbReference type="SUPFAM" id="SSF52151">
    <property type="entry name" value="FabD/lysophospholipase-like"/>
    <property type="match status" value="1"/>
</dbReference>
<evidence type="ECO:0000313" key="23">
    <source>
        <dbReference type="EMBL" id="KXS94162.1"/>
    </source>
</evidence>
<dbReference type="SMART" id="SM00100">
    <property type="entry name" value="cNMP"/>
    <property type="match status" value="1"/>
</dbReference>
<dbReference type="PROSITE" id="PS51635">
    <property type="entry name" value="PNPLA"/>
    <property type="match status" value="1"/>
</dbReference>
<feature type="region of interest" description="Disordered" evidence="19">
    <location>
        <begin position="1543"/>
        <end position="1612"/>
    </location>
</feature>
<feature type="domain" description="Zn(2)-C6 fungal-type" evidence="21">
    <location>
        <begin position="1603"/>
        <end position="1624"/>
    </location>
</feature>
<feature type="short sequence motif" description="GXSXG" evidence="17">
    <location>
        <begin position="1251"/>
        <end position="1255"/>
    </location>
</feature>
<feature type="region of interest" description="Disordered" evidence="19">
    <location>
        <begin position="509"/>
        <end position="573"/>
    </location>
</feature>
<dbReference type="InterPro" id="IPR036864">
    <property type="entry name" value="Zn2-C6_fun-type_DNA-bd_sf"/>
</dbReference>
<evidence type="ECO:0000313" key="24">
    <source>
        <dbReference type="Proteomes" id="UP000070133"/>
    </source>
</evidence>
<dbReference type="GO" id="GO:0004622">
    <property type="term" value="F:phosphatidylcholine lysophospholipase activity"/>
    <property type="evidence" value="ECO:0007669"/>
    <property type="project" value="UniProtKB-EC"/>
</dbReference>
<comment type="catalytic activity">
    <reaction evidence="16 18">
        <text>a 1-acyl-sn-glycero-3-phosphocholine + H2O = sn-glycerol 3-phosphocholine + a fatty acid + H(+)</text>
        <dbReference type="Rhea" id="RHEA:15177"/>
        <dbReference type="ChEBI" id="CHEBI:15377"/>
        <dbReference type="ChEBI" id="CHEBI:15378"/>
        <dbReference type="ChEBI" id="CHEBI:16870"/>
        <dbReference type="ChEBI" id="CHEBI:28868"/>
        <dbReference type="ChEBI" id="CHEBI:58168"/>
        <dbReference type="EC" id="3.1.1.5"/>
    </reaction>
</comment>
<evidence type="ECO:0000259" key="20">
    <source>
        <dbReference type="PROSITE" id="PS50042"/>
    </source>
</evidence>
<keyword evidence="8 17" id="KW-0378">Hydrolase</keyword>
<dbReference type="InterPro" id="IPR007219">
    <property type="entry name" value="XnlR_reg_dom"/>
</dbReference>
<evidence type="ECO:0000256" key="4">
    <source>
        <dbReference type="ARBA" id="ARBA00018317"/>
    </source>
</evidence>
<dbReference type="GO" id="GO:0006351">
    <property type="term" value="P:DNA-templated transcription"/>
    <property type="evidence" value="ECO:0007669"/>
    <property type="project" value="InterPro"/>
</dbReference>
<feature type="domain" description="Cyclic nucleotide-binding" evidence="20">
    <location>
        <begin position="681"/>
        <end position="764"/>
    </location>
</feature>
<dbReference type="InterPro" id="IPR016035">
    <property type="entry name" value="Acyl_Trfase/lysoPLipase"/>
</dbReference>
<proteinExistence type="inferred from homology"/>
<dbReference type="Pfam" id="PF04082">
    <property type="entry name" value="Fungal_trans"/>
    <property type="match status" value="1"/>
</dbReference>
<dbReference type="CDD" id="cd12148">
    <property type="entry name" value="fungal_TF_MHR"/>
    <property type="match status" value="1"/>
</dbReference>
<evidence type="ECO:0000256" key="16">
    <source>
        <dbReference type="ARBA" id="ARBA00049531"/>
    </source>
</evidence>
<comment type="caution">
    <text evidence="23">The sequence shown here is derived from an EMBL/GenBank/DDBJ whole genome shotgun (WGS) entry which is preliminary data.</text>
</comment>
<protein>
    <recommendedName>
        <fullName evidence="4 18">Lysophospholipase NTE1</fullName>
        <ecNumber evidence="3 18">3.1.1.5</ecNumber>
    </recommendedName>
    <alternativeName>
        <fullName evidence="18">Intracellular phospholipase B</fullName>
    </alternativeName>
</protein>
<evidence type="ECO:0000256" key="1">
    <source>
        <dbReference type="ARBA" id="ARBA00004477"/>
    </source>
</evidence>
<dbReference type="EC" id="3.1.1.5" evidence="3 18"/>
<feature type="domain" description="PNPLA" evidence="22">
    <location>
        <begin position="1220"/>
        <end position="1384"/>
    </location>
</feature>
<evidence type="ECO:0000256" key="18">
    <source>
        <dbReference type="RuleBase" id="RU362043"/>
    </source>
</evidence>
<dbReference type="SMART" id="SM00906">
    <property type="entry name" value="Fungal_trans"/>
    <property type="match status" value="1"/>
</dbReference>
<keyword evidence="6" id="KW-0479">Metal-binding</keyword>
<evidence type="ECO:0000256" key="9">
    <source>
        <dbReference type="ARBA" id="ARBA00022824"/>
    </source>
</evidence>
<evidence type="ECO:0000256" key="8">
    <source>
        <dbReference type="ARBA" id="ARBA00022801"/>
    </source>
</evidence>
<evidence type="ECO:0000256" key="10">
    <source>
        <dbReference type="ARBA" id="ARBA00022963"/>
    </source>
</evidence>
<evidence type="ECO:0000256" key="6">
    <source>
        <dbReference type="ARBA" id="ARBA00022723"/>
    </source>
</evidence>